<evidence type="ECO:0000313" key="2">
    <source>
        <dbReference type="EMBL" id="OME95057.1"/>
    </source>
</evidence>
<dbReference type="GO" id="GO:0008999">
    <property type="term" value="F:protein-N-terminal-alanine acetyltransferase activity"/>
    <property type="evidence" value="ECO:0007669"/>
    <property type="project" value="TreeGrafter"/>
</dbReference>
<proteinExistence type="predicted"/>
<dbReference type="Gene3D" id="3.40.630.30">
    <property type="match status" value="2"/>
</dbReference>
<dbReference type="EMBL" id="MRTF01000002">
    <property type="protein sequence ID" value="OME95057.1"/>
    <property type="molecule type" value="Genomic_DNA"/>
</dbReference>
<sequence length="296" mass="34419">MENLIIEPYKPERDISAIQAMLFGDECFKEKFLETEINFPEGIFVACYNNVTVGFLSFSGFKGRGTEMTIFVRKEYRGKGIGSKLIESAEQLLNQYEAVERSIGACMDGDRSSLQFVCKNGYHILHSSYIMVREGEILPESHFPIRQYEDDDYPMWHVIREMAFYKMRERVGILPSYYIAPSEWERNNFLKDRNNRFVMDIDGEIAACGVIDGCELRQVAVRPDMQSRGYGKVFVSFLLNEMMHRGEKIVKLEVVKGNPAKTLYESLGFKEKSLYHIVTKYYRPDSRLSRPPDEMY</sequence>
<gene>
    <name evidence="2" type="ORF">BK123_08180</name>
</gene>
<organism evidence="2 3">
    <name type="scientific">Paenibacillus lautus</name>
    <name type="common">Bacillus lautus</name>
    <dbReference type="NCBI Taxonomy" id="1401"/>
    <lineage>
        <taxon>Bacteria</taxon>
        <taxon>Bacillati</taxon>
        <taxon>Bacillota</taxon>
        <taxon>Bacilli</taxon>
        <taxon>Bacillales</taxon>
        <taxon>Paenibacillaceae</taxon>
        <taxon>Paenibacillus</taxon>
    </lineage>
</organism>
<dbReference type="SUPFAM" id="SSF55729">
    <property type="entry name" value="Acyl-CoA N-acyltransferases (Nat)"/>
    <property type="match status" value="2"/>
</dbReference>
<dbReference type="AlphaFoldDB" id="A0A1R1B659"/>
<feature type="domain" description="N-acetyltransferase" evidence="1">
    <location>
        <begin position="4"/>
        <end position="150"/>
    </location>
</feature>
<name>A0A1R1B659_PAELA</name>
<dbReference type="OrthoDB" id="7163760at2"/>
<dbReference type="RefSeq" id="WP_076321876.1">
    <property type="nucleotide sequence ID" value="NZ_MRTF01000002.1"/>
</dbReference>
<dbReference type="InterPro" id="IPR000182">
    <property type="entry name" value="GNAT_dom"/>
</dbReference>
<comment type="caution">
    <text evidence="2">The sequence shown here is derived from an EMBL/GenBank/DDBJ whole genome shotgun (WGS) entry which is preliminary data.</text>
</comment>
<accession>A0A1R1B659</accession>
<dbReference type="InterPro" id="IPR016181">
    <property type="entry name" value="Acyl_CoA_acyltransferase"/>
</dbReference>
<dbReference type="InterPro" id="IPR050276">
    <property type="entry name" value="MshD_Acetyltransferase"/>
</dbReference>
<dbReference type="Proteomes" id="UP000187074">
    <property type="component" value="Unassembled WGS sequence"/>
</dbReference>
<dbReference type="PROSITE" id="PS51186">
    <property type="entry name" value="GNAT"/>
    <property type="match status" value="2"/>
</dbReference>
<reference evidence="2 3" key="1">
    <citation type="submission" date="2016-11" db="EMBL/GenBank/DDBJ databases">
        <title>Paenibacillus species isolates.</title>
        <authorList>
            <person name="Beno S.M."/>
        </authorList>
    </citation>
    <scope>NUCLEOTIDE SEQUENCE [LARGE SCALE GENOMIC DNA]</scope>
    <source>
        <strain evidence="2 3">FSL F4-0100</strain>
    </source>
</reference>
<feature type="domain" description="N-acetyltransferase" evidence="1">
    <location>
        <begin position="143"/>
        <end position="293"/>
    </location>
</feature>
<dbReference type="PANTHER" id="PTHR43617">
    <property type="entry name" value="L-AMINO ACID N-ACETYLTRANSFERASE"/>
    <property type="match status" value="1"/>
</dbReference>
<evidence type="ECO:0000313" key="3">
    <source>
        <dbReference type="Proteomes" id="UP000187074"/>
    </source>
</evidence>
<evidence type="ECO:0000259" key="1">
    <source>
        <dbReference type="PROSITE" id="PS51186"/>
    </source>
</evidence>
<protein>
    <recommendedName>
        <fullName evidence="1">N-acetyltransferase domain-containing protein</fullName>
    </recommendedName>
</protein>
<dbReference type="PANTHER" id="PTHR43617:SF35">
    <property type="entry name" value="[RIBOSOMAL PROTEIN BS18]-ALANINE N-ACETYLTRANSFERASE"/>
    <property type="match status" value="1"/>
</dbReference>
<dbReference type="Pfam" id="PF00583">
    <property type="entry name" value="Acetyltransf_1"/>
    <property type="match status" value="2"/>
</dbReference>
<dbReference type="STRING" id="1401.BK123_08180"/>
<dbReference type="CDD" id="cd04301">
    <property type="entry name" value="NAT_SF"/>
    <property type="match status" value="2"/>
</dbReference>